<dbReference type="NCBIfam" id="TIGR02601">
    <property type="entry name" value="autotrns_rpt"/>
    <property type="match status" value="1"/>
</dbReference>
<feature type="region of interest" description="Disordered" evidence="2">
    <location>
        <begin position="28"/>
        <end position="59"/>
    </location>
</feature>
<sequence length="761" mass="80789">MLIHRGTSLTVAVALAVTLSACNDHKKNVETQTAEPGVPQGLGYSQTVDNPTLASGEQPVVDSNLSETNDNNYAIAYSPTHDPMLQILKGFDKIYTLGNDTWLNYGSANLKPDSPNNLYSYTGVAGGATKKTNDVLSTVTFDNARILDMKIWKENFDYVKTLTRAGASQPDVDRSQVAAQRFAYLDDQREKGYSITSGLGPLADAYRTGAHSLTTLSRDSGNVNLVDYNPSSGNATSFSITDSNHLINSISDGDSGGTNYGQTGYSLDSVVNLLSTIAAYGASTEAPKYHFESPRPWRINASDYSVASFNGQDKSALQELTCYDPDGTAHSKYFEEPANPLVRTLTGLKCARRATYTDNGDGTYSGNFDGTGTWKSSRAKDGAFPSGHTTEAYDRGLGMAYAIPQRFAEMTARAAELGENRIVAAMHSPLDVIGGRIMGEAVTAATLYDQNNRAIADAAVSQAHAYFLSAARNAGYDSVYAWAHSADNAADHAAMKKRYRAFLTYGLSKLDESAKAPEVPKGAEVLLKSRFPYLNAEQRRAVLATTEIASNYPVIDESHGWGRLDLVAAADGYGAFNGDVNVYMDGTNGTGLEAEDYWQNDISGKGRLQKDGTGTLHLNGDNSYSGGTVLVDGTLVAGSAKAFGSNTLYQKAGTVKVAIADGANTSAKGVLKVSDYVQKGGTLALNLNDHAQLSAANGIYLEGGTLALTVPATTTKATYTVAAADHVKGTFASATAIDSQGKTYNVSISYSGNNVIATIQP</sequence>
<reference evidence="4 5" key="1">
    <citation type="submission" date="2013-03" db="EMBL/GenBank/DDBJ databases">
        <title>Salinisphaera hydrothermalis C41B8 Genome Sequencing.</title>
        <authorList>
            <person name="Li C."/>
            <person name="Lai Q."/>
            <person name="Shao Z."/>
        </authorList>
    </citation>
    <scope>NUCLEOTIDE SEQUENCE [LARGE SCALE GENOMIC DNA]</scope>
    <source>
        <strain evidence="4 5">C41B8</strain>
    </source>
</reference>
<dbReference type="RefSeq" id="WP_037335873.1">
    <property type="nucleotide sequence ID" value="NZ_APNK01000007.1"/>
</dbReference>
<feature type="domain" description="Phosphatidic acid phosphatase type 2/haloperoxidase" evidence="3">
    <location>
        <begin position="270"/>
        <end position="453"/>
    </location>
</feature>
<dbReference type="InterPro" id="IPR036938">
    <property type="entry name" value="PAP2/HPO_sf"/>
</dbReference>
<feature type="compositionally biased region" description="Polar residues" evidence="2">
    <location>
        <begin position="43"/>
        <end position="59"/>
    </location>
</feature>
<keyword evidence="4" id="KW-0378">Hydrolase</keyword>
<dbReference type="InterPro" id="IPR011050">
    <property type="entry name" value="Pectin_lyase_fold/virulence"/>
</dbReference>
<evidence type="ECO:0000256" key="2">
    <source>
        <dbReference type="SAM" id="MobiDB-lite"/>
    </source>
</evidence>
<gene>
    <name evidence="4" type="ORF">C41B8_06722</name>
</gene>
<dbReference type="PATRIC" id="fig|1304275.5.peg.1374"/>
<dbReference type="PROSITE" id="PS51257">
    <property type="entry name" value="PROKAR_LIPOPROTEIN"/>
    <property type="match status" value="1"/>
</dbReference>
<dbReference type="Pfam" id="PF01569">
    <property type="entry name" value="PAP2"/>
    <property type="match status" value="1"/>
</dbReference>
<dbReference type="SUPFAM" id="SSF51126">
    <property type="entry name" value="Pectin lyase-like"/>
    <property type="match status" value="1"/>
</dbReference>
<dbReference type="Pfam" id="PF12951">
    <property type="entry name" value="PATR"/>
    <property type="match status" value="1"/>
</dbReference>
<proteinExistence type="predicted"/>
<dbReference type="InterPro" id="IPR013425">
    <property type="entry name" value="Autotrns_rpt"/>
</dbReference>
<dbReference type="SUPFAM" id="SSF48317">
    <property type="entry name" value="Acid phosphatase/Vanadium-dependent haloperoxidase"/>
    <property type="match status" value="1"/>
</dbReference>
<evidence type="ECO:0000313" key="4">
    <source>
        <dbReference type="EMBL" id="KEZ77967.1"/>
    </source>
</evidence>
<keyword evidence="4" id="KW-0645">Protease</keyword>
<dbReference type="EMBL" id="APNK01000007">
    <property type="protein sequence ID" value="KEZ77967.1"/>
    <property type="molecule type" value="Genomic_DNA"/>
</dbReference>
<dbReference type="InterPro" id="IPR000326">
    <property type="entry name" value="PAP2/HPO"/>
</dbReference>
<dbReference type="AlphaFoldDB" id="A0A084IMN3"/>
<evidence type="ECO:0000313" key="5">
    <source>
        <dbReference type="Proteomes" id="UP000028302"/>
    </source>
</evidence>
<name>A0A084IMN3_SALHC</name>
<organism evidence="4 5">
    <name type="scientific">Salinisphaera hydrothermalis (strain C41B8)</name>
    <dbReference type="NCBI Taxonomy" id="1304275"/>
    <lineage>
        <taxon>Bacteria</taxon>
        <taxon>Pseudomonadati</taxon>
        <taxon>Pseudomonadota</taxon>
        <taxon>Gammaproteobacteria</taxon>
        <taxon>Salinisphaerales</taxon>
        <taxon>Salinisphaeraceae</taxon>
        <taxon>Salinisphaera</taxon>
    </lineage>
</organism>
<dbReference type="GO" id="GO:0008233">
    <property type="term" value="F:peptidase activity"/>
    <property type="evidence" value="ECO:0007669"/>
    <property type="project" value="UniProtKB-KW"/>
</dbReference>
<dbReference type="Gene3D" id="1.20.144.10">
    <property type="entry name" value="Phosphatidic acid phosphatase type 2/haloperoxidase"/>
    <property type="match status" value="1"/>
</dbReference>
<dbReference type="eggNOG" id="COG0671">
    <property type="taxonomic scope" value="Bacteria"/>
</dbReference>
<accession>A0A084IMN3</accession>
<dbReference type="GO" id="GO:0006508">
    <property type="term" value="P:proteolysis"/>
    <property type="evidence" value="ECO:0007669"/>
    <property type="project" value="UniProtKB-KW"/>
</dbReference>
<keyword evidence="1" id="KW-0732">Signal</keyword>
<dbReference type="Proteomes" id="UP000028302">
    <property type="component" value="Unassembled WGS sequence"/>
</dbReference>
<protein>
    <submittedName>
        <fullName evidence="4">Serine protease</fullName>
    </submittedName>
</protein>
<evidence type="ECO:0000259" key="3">
    <source>
        <dbReference type="Pfam" id="PF01569"/>
    </source>
</evidence>
<evidence type="ECO:0000256" key="1">
    <source>
        <dbReference type="ARBA" id="ARBA00022729"/>
    </source>
</evidence>
<dbReference type="STRING" id="1304275.C41B8_06722"/>
<comment type="caution">
    <text evidence="4">The sequence shown here is derived from an EMBL/GenBank/DDBJ whole genome shotgun (WGS) entry which is preliminary data.</text>
</comment>
<keyword evidence="5" id="KW-1185">Reference proteome</keyword>
<dbReference type="OrthoDB" id="9780507at2"/>